<accession>A0A1F8EIM5</accession>
<gene>
    <name evidence="1" type="ORF">A2650_04665</name>
</gene>
<dbReference type="EMBL" id="MGJD01000017">
    <property type="protein sequence ID" value="OGN00653.1"/>
    <property type="molecule type" value="Genomic_DNA"/>
</dbReference>
<proteinExistence type="predicted"/>
<dbReference type="AlphaFoldDB" id="A0A1F8EIM5"/>
<sequence length="73" mass="8526">MNPFFVFFISLFYLNRSNFKDKLPTNEKHLRFLDHRGPAGHLQSHCLATRVIQQENAVNFGPKRLRYGGVSTF</sequence>
<dbReference type="Proteomes" id="UP000177117">
    <property type="component" value="Unassembled WGS sequence"/>
</dbReference>
<evidence type="ECO:0000313" key="1">
    <source>
        <dbReference type="EMBL" id="OGN00653.1"/>
    </source>
</evidence>
<organism evidence="1 2">
    <name type="scientific">Candidatus Yanofskybacteria bacterium RIFCSPHIGHO2_01_FULL_41_53</name>
    <dbReference type="NCBI Taxonomy" id="1802663"/>
    <lineage>
        <taxon>Bacteria</taxon>
        <taxon>Candidatus Yanofskyibacteriota</taxon>
    </lineage>
</organism>
<protein>
    <submittedName>
        <fullName evidence="1">Uncharacterized protein</fullName>
    </submittedName>
</protein>
<comment type="caution">
    <text evidence="1">The sequence shown here is derived from an EMBL/GenBank/DDBJ whole genome shotgun (WGS) entry which is preliminary data.</text>
</comment>
<name>A0A1F8EIM5_9BACT</name>
<reference evidence="1 2" key="1">
    <citation type="journal article" date="2016" name="Nat. Commun.">
        <title>Thousands of microbial genomes shed light on interconnected biogeochemical processes in an aquifer system.</title>
        <authorList>
            <person name="Anantharaman K."/>
            <person name="Brown C.T."/>
            <person name="Hug L.A."/>
            <person name="Sharon I."/>
            <person name="Castelle C.J."/>
            <person name="Probst A.J."/>
            <person name="Thomas B.C."/>
            <person name="Singh A."/>
            <person name="Wilkins M.J."/>
            <person name="Karaoz U."/>
            <person name="Brodie E.L."/>
            <person name="Williams K.H."/>
            <person name="Hubbard S.S."/>
            <person name="Banfield J.F."/>
        </authorList>
    </citation>
    <scope>NUCLEOTIDE SEQUENCE [LARGE SCALE GENOMIC DNA]</scope>
</reference>
<evidence type="ECO:0000313" key="2">
    <source>
        <dbReference type="Proteomes" id="UP000177117"/>
    </source>
</evidence>